<accession>A0A238UAE6</accession>
<dbReference type="PROSITE" id="PS00194">
    <property type="entry name" value="THIOREDOXIN_1"/>
    <property type="match status" value="1"/>
</dbReference>
<dbReference type="AlphaFoldDB" id="A0A238UAE6"/>
<evidence type="ECO:0000256" key="2">
    <source>
        <dbReference type="ARBA" id="ARBA00022748"/>
    </source>
</evidence>
<dbReference type="Proteomes" id="UP000215214">
    <property type="component" value="Chromosome TJEJU"/>
</dbReference>
<dbReference type="InterPro" id="IPR013766">
    <property type="entry name" value="Thioredoxin_domain"/>
</dbReference>
<dbReference type="Gene3D" id="3.40.30.10">
    <property type="entry name" value="Glutaredoxin"/>
    <property type="match status" value="1"/>
</dbReference>
<dbReference type="Pfam" id="PF08534">
    <property type="entry name" value="Redoxin"/>
    <property type="match status" value="1"/>
</dbReference>
<dbReference type="InterPro" id="IPR017937">
    <property type="entry name" value="Thioredoxin_CS"/>
</dbReference>
<feature type="domain" description="Thioredoxin" evidence="5">
    <location>
        <begin position="25"/>
        <end position="184"/>
    </location>
</feature>
<sequence>MKKIFIVTFLLFVNLVFSQAIKSENLVGKPFGNYTFETLNGDTLSINNVVKNKPRIMIVSASWCAPCQAQTLAVNELVDKYYSKVDFFTLLWDLKRDVVEMKDKYNDKITLIPSKIQEENIACISISGFKHCAGFPTIYAIDENNIIQAVKTGASMEITTTHEGKTYKVSAEEAHENNLDSLEEIILNLLKAKD</sequence>
<protein>
    <recommendedName>
        <fullName evidence="5">Thioredoxin domain-containing protein</fullName>
    </recommendedName>
</protein>
<evidence type="ECO:0000256" key="4">
    <source>
        <dbReference type="SAM" id="SignalP"/>
    </source>
</evidence>
<feature type="signal peptide" evidence="4">
    <location>
        <begin position="1"/>
        <end position="22"/>
    </location>
</feature>
<name>A0A238UAE6_9FLAO</name>
<evidence type="ECO:0000259" key="5">
    <source>
        <dbReference type="PROSITE" id="PS51352"/>
    </source>
</evidence>
<keyword evidence="3" id="KW-0676">Redox-active center</keyword>
<keyword evidence="7" id="KW-1185">Reference proteome</keyword>
<keyword evidence="4" id="KW-0732">Signal</keyword>
<gene>
    <name evidence="6" type="ORF">TJEJU_2483</name>
</gene>
<evidence type="ECO:0000256" key="1">
    <source>
        <dbReference type="ARBA" id="ARBA00004196"/>
    </source>
</evidence>
<feature type="chain" id="PRO_5012172750" description="Thioredoxin domain-containing protein" evidence="4">
    <location>
        <begin position="23"/>
        <end position="194"/>
    </location>
</feature>
<dbReference type="RefSeq" id="WP_095072511.1">
    <property type="nucleotide sequence ID" value="NZ_LT899436.1"/>
</dbReference>
<dbReference type="SUPFAM" id="SSF52833">
    <property type="entry name" value="Thioredoxin-like"/>
    <property type="match status" value="1"/>
</dbReference>
<dbReference type="GO" id="GO:0030313">
    <property type="term" value="C:cell envelope"/>
    <property type="evidence" value="ECO:0007669"/>
    <property type="project" value="UniProtKB-SubCell"/>
</dbReference>
<dbReference type="GO" id="GO:0016491">
    <property type="term" value="F:oxidoreductase activity"/>
    <property type="evidence" value="ECO:0007669"/>
    <property type="project" value="InterPro"/>
</dbReference>
<proteinExistence type="predicted"/>
<reference evidence="6 7" key="1">
    <citation type="submission" date="2017-07" db="EMBL/GenBank/DDBJ databases">
        <authorList>
            <person name="Sun Z.S."/>
            <person name="Albrecht U."/>
            <person name="Echele G."/>
            <person name="Lee C.C."/>
        </authorList>
    </citation>
    <scope>NUCLEOTIDE SEQUENCE [LARGE SCALE GENOMIC DNA]</scope>
    <source>
        <strain evidence="7">type strain: KCTC 22618</strain>
    </source>
</reference>
<dbReference type="PROSITE" id="PS51352">
    <property type="entry name" value="THIOREDOXIN_2"/>
    <property type="match status" value="1"/>
</dbReference>
<comment type="subcellular location">
    <subcellularLocation>
        <location evidence="1">Cell envelope</location>
    </subcellularLocation>
</comment>
<keyword evidence="2" id="KW-0201">Cytochrome c-type biogenesis</keyword>
<dbReference type="InterPro" id="IPR036249">
    <property type="entry name" value="Thioredoxin-like_sf"/>
</dbReference>
<dbReference type="OrthoDB" id="1134224at2"/>
<evidence type="ECO:0000313" key="7">
    <source>
        <dbReference type="Proteomes" id="UP000215214"/>
    </source>
</evidence>
<evidence type="ECO:0000313" key="6">
    <source>
        <dbReference type="EMBL" id="SNR16167.1"/>
    </source>
</evidence>
<evidence type="ECO:0000256" key="3">
    <source>
        <dbReference type="ARBA" id="ARBA00023284"/>
    </source>
</evidence>
<organism evidence="6 7">
    <name type="scientific">Tenacibaculum jejuense</name>
    <dbReference type="NCBI Taxonomy" id="584609"/>
    <lineage>
        <taxon>Bacteria</taxon>
        <taxon>Pseudomonadati</taxon>
        <taxon>Bacteroidota</taxon>
        <taxon>Flavobacteriia</taxon>
        <taxon>Flavobacteriales</taxon>
        <taxon>Flavobacteriaceae</taxon>
        <taxon>Tenacibaculum</taxon>
    </lineage>
</organism>
<dbReference type="KEGG" id="tje:TJEJU_2483"/>
<dbReference type="GO" id="GO:0017004">
    <property type="term" value="P:cytochrome complex assembly"/>
    <property type="evidence" value="ECO:0007669"/>
    <property type="project" value="UniProtKB-KW"/>
</dbReference>
<dbReference type="InterPro" id="IPR013740">
    <property type="entry name" value="Redoxin"/>
</dbReference>
<dbReference type="EMBL" id="LT899436">
    <property type="protein sequence ID" value="SNR16167.1"/>
    <property type="molecule type" value="Genomic_DNA"/>
</dbReference>